<evidence type="ECO:0000313" key="12">
    <source>
        <dbReference type="Proteomes" id="UP001623330"/>
    </source>
</evidence>
<dbReference type="PIRSF" id="PIRSF015588">
    <property type="entry name" value="AP_complex_sigma"/>
    <property type="match status" value="1"/>
</dbReference>
<proteinExistence type="inferred from homology"/>
<dbReference type="InterPro" id="IPR016635">
    <property type="entry name" value="AP_complex_ssu"/>
</dbReference>
<reference evidence="11 12" key="1">
    <citation type="submission" date="2024-05" db="EMBL/GenBank/DDBJ databases">
        <title>Long read based assembly of the Candida bracarensis genome reveals expanded adhesin content.</title>
        <authorList>
            <person name="Marcet-Houben M."/>
            <person name="Ksiezopolska E."/>
            <person name="Gabaldon T."/>
        </authorList>
    </citation>
    <scope>NUCLEOTIDE SEQUENCE [LARGE SCALE GENOMIC DNA]</scope>
    <source>
        <strain evidence="11 12">CBM6</strain>
    </source>
</reference>
<evidence type="ECO:0000313" key="11">
    <source>
        <dbReference type="EMBL" id="KAL3235245.1"/>
    </source>
</evidence>
<sequence length="156" mass="18187">MTHLKYMLLVSRQGKVRLTKWYSPLSTKEKSKIIKDLTPIILSRKPKMCNILEYGDHKVVYRRYASLYFICGITTDVDNELLTLELVHRYVETMDAYFGNVCELDIIFNFHKAYDILDEMVMCDGAIAESSKKEVLQHILTMDQLEGNDNLERVLS</sequence>
<keyword evidence="12" id="KW-1185">Reference proteome</keyword>
<evidence type="ECO:0000256" key="7">
    <source>
        <dbReference type="ARBA" id="ARBA00023136"/>
    </source>
</evidence>
<protein>
    <recommendedName>
        <fullName evidence="9">AP complex subunit sigma</fullName>
    </recommendedName>
</protein>
<comment type="caution">
    <text evidence="11">The sequence shown here is derived from an EMBL/GenBank/DDBJ whole genome shotgun (WGS) entry which is preliminary data.</text>
</comment>
<keyword evidence="5 9" id="KW-0653">Protein transport</keyword>
<dbReference type="Gene3D" id="3.30.450.60">
    <property type="match status" value="1"/>
</dbReference>
<dbReference type="EMBL" id="JBEVYD010000001">
    <property type="protein sequence ID" value="KAL3235245.1"/>
    <property type="molecule type" value="Genomic_DNA"/>
</dbReference>
<evidence type="ECO:0000256" key="1">
    <source>
        <dbReference type="ARBA" id="ARBA00004156"/>
    </source>
</evidence>
<evidence type="ECO:0000256" key="5">
    <source>
        <dbReference type="ARBA" id="ARBA00022927"/>
    </source>
</evidence>
<evidence type="ECO:0000256" key="4">
    <source>
        <dbReference type="ARBA" id="ARBA00022448"/>
    </source>
</evidence>
<gene>
    <name evidence="11" type="ORF">RNJ44_00004</name>
</gene>
<dbReference type="CDD" id="cd14831">
    <property type="entry name" value="AP1_sigma"/>
    <property type="match status" value="1"/>
</dbReference>
<dbReference type="Pfam" id="PF01217">
    <property type="entry name" value="Clat_adaptor_s"/>
    <property type="match status" value="1"/>
</dbReference>
<accession>A0ABR4P0U2</accession>
<evidence type="ECO:0000259" key="10">
    <source>
        <dbReference type="Pfam" id="PF01217"/>
    </source>
</evidence>
<keyword evidence="4 9" id="KW-0813">Transport</keyword>
<dbReference type="InterPro" id="IPR011012">
    <property type="entry name" value="Longin-like_dom_sf"/>
</dbReference>
<keyword evidence="6" id="KW-0333">Golgi apparatus</keyword>
<evidence type="ECO:0000256" key="2">
    <source>
        <dbReference type="ARBA" id="ARBA00004555"/>
    </source>
</evidence>
<dbReference type="InterPro" id="IPR022775">
    <property type="entry name" value="AP_mu_sigma_su"/>
</dbReference>
<comment type="subcellular location">
    <subcellularLocation>
        <location evidence="1">Cytoplasmic vesicle membrane</location>
    </subcellularLocation>
    <subcellularLocation>
        <location evidence="2">Golgi apparatus</location>
    </subcellularLocation>
</comment>
<dbReference type="InterPro" id="IPR044733">
    <property type="entry name" value="AP1_sigma"/>
</dbReference>
<evidence type="ECO:0000256" key="3">
    <source>
        <dbReference type="ARBA" id="ARBA00006972"/>
    </source>
</evidence>
<organism evidence="11 12">
    <name type="scientific">Nakaseomyces bracarensis</name>
    <dbReference type="NCBI Taxonomy" id="273131"/>
    <lineage>
        <taxon>Eukaryota</taxon>
        <taxon>Fungi</taxon>
        <taxon>Dikarya</taxon>
        <taxon>Ascomycota</taxon>
        <taxon>Saccharomycotina</taxon>
        <taxon>Saccharomycetes</taxon>
        <taxon>Saccharomycetales</taxon>
        <taxon>Saccharomycetaceae</taxon>
        <taxon>Nakaseomyces</taxon>
    </lineage>
</organism>
<comment type="similarity">
    <text evidence="3 9">Belongs to the adaptor complexes small subunit family.</text>
</comment>
<name>A0ABR4P0U2_9SACH</name>
<evidence type="ECO:0000256" key="6">
    <source>
        <dbReference type="ARBA" id="ARBA00023034"/>
    </source>
</evidence>
<keyword evidence="7 9" id="KW-0472">Membrane</keyword>
<dbReference type="PANTHER" id="PTHR11753">
    <property type="entry name" value="ADAPTOR COMPLEXES SMALL SUBUNIT FAMILY"/>
    <property type="match status" value="1"/>
</dbReference>
<dbReference type="Proteomes" id="UP001623330">
    <property type="component" value="Unassembled WGS sequence"/>
</dbReference>
<feature type="domain" description="AP complex mu/sigma subunit" evidence="10">
    <location>
        <begin position="4"/>
        <end position="145"/>
    </location>
</feature>
<dbReference type="PROSITE" id="PS00989">
    <property type="entry name" value="CLAT_ADAPTOR_S"/>
    <property type="match status" value="1"/>
</dbReference>
<keyword evidence="8" id="KW-0968">Cytoplasmic vesicle</keyword>
<evidence type="ECO:0000256" key="8">
    <source>
        <dbReference type="ARBA" id="ARBA00023329"/>
    </source>
</evidence>
<dbReference type="InterPro" id="IPR000804">
    <property type="entry name" value="Clathrin_sm-chain_CS"/>
</dbReference>
<evidence type="ECO:0000256" key="9">
    <source>
        <dbReference type="PIRNR" id="PIRNR015588"/>
    </source>
</evidence>
<dbReference type="SUPFAM" id="SSF64356">
    <property type="entry name" value="SNARE-like"/>
    <property type="match status" value="1"/>
</dbReference>